<dbReference type="PaxDb" id="67767-A0A0J7JYM2"/>
<evidence type="ECO:0000313" key="1">
    <source>
        <dbReference type="EMBL" id="KMQ83129.1"/>
    </source>
</evidence>
<comment type="caution">
    <text evidence="1">The sequence shown here is derived from an EMBL/GenBank/DDBJ whole genome shotgun (WGS) entry which is preliminary data.</text>
</comment>
<dbReference type="EMBL" id="LBMM01021184">
    <property type="protein sequence ID" value="KMQ83129.1"/>
    <property type="molecule type" value="Genomic_DNA"/>
</dbReference>
<gene>
    <name evidence="1" type="ORF">RF55_20849</name>
</gene>
<sequence length="89" mass="9556">MALGAPIGARAECRRTDIDFGAGVVDAGIINALVGYADDDRWVDAAQLVQRIYIHISVFPICGRWGRVGVVASDGDRILLRAPQQFTAS</sequence>
<protein>
    <submittedName>
        <fullName evidence="1">Uncharacterized protein</fullName>
    </submittedName>
</protein>
<proteinExistence type="predicted"/>
<organism evidence="1 2">
    <name type="scientific">Lasius niger</name>
    <name type="common">Black garden ant</name>
    <dbReference type="NCBI Taxonomy" id="67767"/>
    <lineage>
        <taxon>Eukaryota</taxon>
        <taxon>Metazoa</taxon>
        <taxon>Ecdysozoa</taxon>
        <taxon>Arthropoda</taxon>
        <taxon>Hexapoda</taxon>
        <taxon>Insecta</taxon>
        <taxon>Pterygota</taxon>
        <taxon>Neoptera</taxon>
        <taxon>Endopterygota</taxon>
        <taxon>Hymenoptera</taxon>
        <taxon>Apocrita</taxon>
        <taxon>Aculeata</taxon>
        <taxon>Formicoidea</taxon>
        <taxon>Formicidae</taxon>
        <taxon>Formicinae</taxon>
        <taxon>Lasius</taxon>
        <taxon>Lasius</taxon>
    </lineage>
</organism>
<keyword evidence="2" id="KW-1185">Reference proteome</keyword>
<evidence type="ECO:0000313" key="2">
    <source>
        <dbReference type="Proteomes" id="UP000036403"/>
    </source>
</evidence>
<reference evidence="1 2" key="1">
    <citation type="submission" date="2015-04" db="EMBL/GenBank/DDBJ databases">
        <title>Lasius niger genome sequencing.</title>
        <authorList>
            <person name="Konorov E.A."/>
            <person name="Nikitin M.A."/>
            <person name="Kirill M.V."/>
            <person name="Chang P."/>
        </authorList>
    </citation>
    <scope>NUCLEOTIDE SEQUENCE [LARGE SCALE GENOMIC DNA]</scope>
    <source>
        <tissue evidence="1">Whole</tissue>
    </source>
</reference>
<dbReference type="Proteomes" id="UP000036403">
    <property type="component" value="Unassembled WGS sequence"/>
</dbReference>
<name>A0A0J7JYM2_LASNI</name>
<dbReference type="AlphaFoldDB" id="A0A0J7JYM2"/>
<accession>A0A0J7JYM2</accession>